<dbReference type="SUPFAM" id="SSF49464">
    <property type="entry name" value="Carboxypeptidase regulatory domain-like"/>
    <property type="match status" value="1"/>
</dbReference>
<evidence type="ECO:0000256" key="6">
    <source>
        <dbReference type="ARBA" id="ARBA00023237"/>
    </source>
</evidence>
<dbReference type="InterPro" id="IPR036942">
    <property type="entry name" value="Beta-barrel_TonB_sf"/>
</dbReference>
<dbReference type="PROSITE" id="PS52016">
    <property type="entry name" value="TONB_DEPENDENT_REC_3"/>
    <property type="match status" value="1"/>
</dbReference>
<keyword evidence="2 7" id="KW-0813">Transport</keyword>
<gene>
    <name evidence="9" type="ORF">CLV99_2902</name>
</gene>
<dbReference type="Proteomes" id="UP000295292">
    <property type="component" value="Unassembled WGS sequence"/>
</dbReference>
<dbReference type="AlphaFoldDB" id="A0A4R6WAB3"/>
<keyword evidence="5 7" id="KW-0472">Membrane</keyword>
<dbReference type="InterPro" id="IPR012910">
    <property type="entry name" value="Plug_dom"/>
</dbReference>
<sequence>MRKFILLVLFSLYGVFAWAQQLLQVKGTVRDWADQPLIGATVTVKGTTRVTKTDQFGNFSIQLEKGQTLEVTYLGMATQAIQVRDELPIQVQLQGGESSALEEVIVIGYGTVRKKDLTGAVASVTGKDLQSNLAKNTAGALQGRVAGVSVTNSGGAPGAGLNVTIRGLSSFGSNTPLYVVDGVFSDINLVDPNDIASLEVLKDASAAAIYGSRAANGVVIVTTKSGRQNTAATLSVNAFTGIQKVPKMLDLMDATQWKNFQKANGTLPPAAEAMTTNTDWQDEVFRTAPMHKVNVDIAGGGERSTYSVSAGYMKQNGVLLNTDYDAFNLRTKNTFSLFNNHLRLGNTFLVKNGNQQRGSELVITDILRQNPLVPVYDPEILGGYGAYSTWMKNIENPVGVLNLYDNQRHQTDIMLSGYAEVDLFVEGLKYRLNVGANRTTGRNYSKKAEPHMYGDQFLKSYLRENAFFNNQWLIENTLHYDRTFDKHTLSVLAGYSAQENNNRGFGVGRMDIPLGTDAIDAGAMDQQSTNGSLQEEALISQFGRLMYSYDSRYLLTATIRRDGSSKFADGQRYGVFPSIALGWNVMNERFFESAKNTVNEFKIRASYGRLGNQNIGNYTTQFTTEYGINYIQGGKLWLGAIPGYNWASPNNLTWEETETSNIGLDLAFLKNRLTVSADYYVRETKNILLGINRAPSSGLGGTPTMNAGIISNKGFEFLTSYRDAVGTVNYSIAVNASAVKNNMKAVTVGSVQEFSGFNPHSEGNVTWARVGYPIGGFWLIKTDGLFQSDAEVQAYKSSNGTVIQPNAKAGDIRFVDFNDDGKITDYEDAQYLGSPFPKLAYGIRGNVEYKGVDLGFFFDGVSGNKIYNYTRARIESSNEVNNHSTSLLNSWTASNTNTDIPRYTRDDPNDNKRRASDRWLESGAFFRLKTLEIGYTLPTQLLSKASLKNTRIFFAADNLFTATKYKGYTPDLGVNSDDNGGGSSIMTAGTDYGRFPLARTIMFGLQASF</sequence>
<dbReference type="Gene3D" id="2.170.130.10">
    <property type="entry name" value="TonB-dependent receptor, plug domain"/>
    <property type="match status" value="1"/>
</dbReference>
<organism evidence="9 10">
    <name type="scientific">Sphingobacterium yanglingense</name>
    <dbReference type="NCBI Taxonomy" id="1437280"/>
    <lineage>
        <taxon>Bacteria</taxon>
        <taxon>Pseudomonadati</taxon>
        <taxon>Bacteroidota</taxon>
        <taxon>Sphingobacteriia</taxon>
        <taxon>Sphingobacteriales</taxon>
        <taxon>Sphingobacteriaceae</taxon>
        <taxon>Sphingobacterium</taxon>
    </lineage>
</organism>
<keyword evidence="10" id="KW-1185">Reference proteome</keyword>
<keyword evidence="4 7" id="KW-0812">Transmembrane</keyword>
<evidence type="ECO:0000256" key="1">
    <source>
        <dbReference type="ARBA" id="ARBA00004571"/>
    </source>
</evidence>
<keyword evidence="3 7" id="KW-1134">Transmembrane beta strand</keyword>
<dbReference type="SUPFAM" id="SSF56935">
    <property type="entry name" value="Porins"/>
    <property type="match status" value="1"/>
</dbReference>
<evidence type="ECO:0000256" key="7">
    <source>
        <dbReference type="PROSITE-ProRule" id="PRU01360"/>
    </source>
</evidence>
<dbReference type="InterPro" id="IPR008969">
    <property type="entry name" value="CarboxyPept-like_regulatory"/>
</dbReference>
<evidence type="ECO:0000256" key="3">
    <source>
        <dbReference type="ARBA" id="ARBA00022452"/>
    </source>
</evidence>
<dbReference type="InterPro" id="IPR037066">
    <property type="entry name" value="Plug_dom_sf"/>
</dbReference>
<dbReference type="Gene3D" id="2.40.170.20">
    <property type="entry name" value="TonB-dependent receptor, beta-barrel domain"/>
    <property type="match status" value="1"/>
</dbReference>
<evidence type="ECO:0000256" key="5">
    <source>
        <dbReference type="ARBA" id="ARBA00023136"/>
    </source>
</evidence>
<dbReference type="Pfam" id="PF13715">
    <property type="entry name" value="CarbopepD_reg_2"/>
    <property type="match status" value="1"/>
</dbReference>
<dbReference type="GO" id="GO:0009279">
    <property type="term" value="C:cell outer membrane"/>
    <property type="evidence" value="ECO:0007669"/>
    <property type="project" value="UniProtKB-SubCell"/>
</dbReference>
<comment type="caution">
    <text evidence="9">The sequence shown here is derived from an EMBL/GenBank/DDBJ whole genome shotgun (WGS) entry which is preliminary data.</text>
</comment>
<dbReference type="InterPro" id="IPR039426">
    <property type="entry name" value="TonB-dep_rcpt-like"/>
</dbReference>
<dbReference type="EMBL" id="SNYV01000015">
    <property type="protein sequence ID" value="TDQ76315.1"/>
    <property type="molecule type" value="Genomic_DNA"/>
</dbReference>
<dbReference type="InterPro" id="IPR023997">
    <property type="entry name" value="TonB-dep_OMP_SusC/RagA_CS"/>
</dbReference>
<dbReference type="OrthoDB" id="9768177at2"/>
<dbReference type="RefSeq" id="WP_133585143.1">
    <property type="nucleotide sequence ID" value="NZ_SNYV01000015.1"/>
</dbReference>
<proteinExistence type="inferred from homology"/>
<dbReference type="Gene3D" id="2.60.40.1120">
    <property type="entry name" value="Carboxypeptidase-like, regulatory domain"/>
    <property type="match status" value="1"/>
</dbReference>
<keyword evidence="6 7" id="KW-0998">Cell outer membrane</keyword>
<evidence type="ECO:0000259" key="8">
    <source>
        <dbReference type="Pfam" id="PF07715"/>
    </source>
</evidence>
<dbReference type="NCBIfam" id="TIGR04057">
    <property type="entry name" value="SusC_RagA_signa"/>
    <property type="match status" value="1"/>
</dbReference>
<evidence type="ECO:0000256" key="2">
    <source>
        <dbReference type="ARBA" id="ARBA00022448"/>
    </source>
</evidence>
<dbReference type="Pfam" id="PF07715">
    <property type="entry name" value="Plug"/>
    <property type="match status" value="1"/>
</dbReference>
<comment type="subcellular location">
    <subcellularLocation>
        <location evidence="1 7">Cell outer membrane</location>
        <topology evidence="1 7">Multi-pass membrane protein</topology>
    </subcellularLocation>
</comment>
<evidence type="ECO:0000313" key="9">
    <source>
        <dbReference type="EMBL" id="TDQ76315.1"/>
    </source>
</evidence>
<accession>A0A4R6WAB3</accession>
<protein>
    <submittedName>
        <fullName evidence="9">TonB-linked SusC/RagA family outer membrane protein</fullName>
    </submittedName>
</protein>
<evidence type="ECO:0000313" key="10">
    <source>
        <dbReference type="Proteomes" id="UP000295292"/>
    </source>
</evidence>
<name>A0A4R6WAB3_9SPHI</name>
<evidence type="ECO:0000256" key="4">
    <source>
        <dbReference type="ARBA" id="ARBA00022692"/>
    </source>
</evidence>
<feature type="domain" description="TonB-dependent receptor plug" evidence="8">
    <location>
        <begin position="114"/>
        <end position="218"/>
    </location>
</feature>
<comment type="similarity">
    <text evidence="7">Belongs to the TonB-dependent receptor family.</text>
</comment>
<dbReference type="InterPro" id="IPR023996">
    <property type="entry name" value="TonB-dep_OMP_SusC/RagA"/>
</dbReference>
<dbReference type="NCBIfam" id="TIGR04056">
    <property type="entry name" value="OMP_RagA_SusC"/>
    <property type="match status" value="1"/>
</dbReference>
<reference evidence="9 10" key="1">
    <citation type="submission" date="2019-03" db="EMBL/GenBank/DDBJ databases">
        <title>Genomic Encyclopedia of Archaeal and Bacterial Type Strains, Phase II (KMG-II): from individual species to whole genera.</title>
        <authorList>
            <person name="Goeker M."/>
        </authorList>
    </citation>
    <scope>NUCLEOTIDE SEQUENCE [LARGE SCALE GENOMIC DNA]</scope>
    <source>
        <strain evidence="9 10">DSM 28353</strain>
    </source>
</reference>